<organism evidence="1 2">
    <name type="scientific">Desulfocucumis palustris</name>
    <dbReference type="NCBI Taxonomy" id="1898651"/>
    <lineage>
        <taxon>Bacteria</taxon>
        <taxon>Bacillati</taxon>
        <taxon>Bacillota</taxon>
        <taxon>Clostridia</taxon>
        <taxon>Eubacteriales</taxon>
        <taxon>Desulfocucumaceae</taxon>
        <taxon>Desulfocucumis</taxon>
    </lineage>
</organism>
<accession>A0A2L2XKY8</accession>
<evidence type="ECO:0000313" key="1">
    <source>
        <dbReference type="EMBL" id="GBF34956.1"/>
    </source>
</evidence>
<proteinExistence type="predicted"/>
<comment type="caution">
    <text evidence="1">The sequence shown here is derived from an EMBL/GenBank/DDBJ whole genome shotgun (WGS) entry which is preliminary data.</text>
</comment>
<dbReference type="AlphaFoldDB" id="A0A2L2XKY8"/>
<dbReference type="EMBL" id="BFAV01000155">
    <property type="protein sequence ID" value="GBF34956.1"/>
    <property type="molecule type" value="Genomic_DNA"/>
</dbReference>
<protein>
    <submittedName>
        <fullName evidence="1">Uncharacterized protein</fullName>
    </submittedName>
</protein>
<keyword evidence="2" id="KW-1185">Reference proteome</keyword>
<reference evidence="2" key="1">
    <citation type="submission" date="2018-02" db="EMBL/GenBank/DDBJ databases">
        <title>Genome sequence of Desulfocucumis palustris strain NAW-5.</title>
        <authorList>
            <person name="Watanabe M."/>
            <person name="Kojima H."/>
            <person name="Fukui M."/>
        </authorList>
    </citation>
    <scope>NUCLEOTIDE SEQUENCE [LARGE SCALE GENOMIC DNA]</scope>
    <source>
        <strain evidence="2">NAW-5</strain>
    </source>
</reference>
<sequence>MQIRCMMCGRPVELEEFKPDPYDDEDESQKKSPVVFCQMCEAKIRHESDESQKVPKPM</sequence>
<dbReference type="Proteomes" id="UP000239549">
    <property type="component" value="Unassembled WGS sequence"/>
</dbReference>
<dbReference type="RefSeq" id="WP_165792178.1">
    <property type="nucleotide sequence ID" value="NZ_BFAV01000155.1"/>
</dbReference>
<evidence type="ECO:0000313" key="2">
    <source>
        <dbReference type="Proteomes" id="UP000239549"/>
    </source>
</evidence>
<name>A0A2L2XKY8_9FIRM</name>
<gene>
    <name evidence="1" type="ORF">DCCM_4076</name>
</gene>